<evidence type="ECO:0000313" key="2">
    <source>
        <dbReference type="Proteomes" id="UP001583172"/>
    </source>
</evidence>
<reference evidence="1 2" key="1">
    <citation type="journal article" date="2024" name="Commun. Biol.">
        <title>Comparative genomic analysis of thermophilic fungi reveals convergent evolutionary adaptations and gene losses.</title>
        <authorList>
            <person name="Steindorff A.S."/>
            <person name="Aguilar-Pontes M.V."/>
            <person name="Robinson A.J."/>
            <person name="Andreopoulos B."/>
            <person name="LaButti K."/>
            <person name="Kuo A."/>
            <person name="Mondo S."/>
            <person name="Riley R."/>
            <person name="Otillar R."/>
            <person name="Haridas S."/>
            <person name="Lipzen A."/>
            <person name="Grimwood J."/>
            <person name="Schmutz J."/>
            <person name="Clum A."/>
            <person name="Reid I.D."/>
            <person name="Moisan M.C."/>
            <person name="Butler G."/>
            <person name="Nguyen T.T.M."/>
            <person name="Dewar K."/>
            <person name="Conant G."/>
            <person name="Drula E."/>
            <person name="Henrissat B."/>
            <person name="Hansel C."/>
            <person name="Singer S."/>
            <person name="Hutchinson M.I."/>
            <person name="de Vries R.P."/>
            <person name="Natvig D.O."/>
            <person name="Powell A.J."/>
            <person name="Tsang A."/>
            <person name="Grigoriev I.V."/>
        </authorList>
    </citation>
    <scope>NUCLEOTIDE SEQUENCE [LARGE SCALE GENOMIC DNA]</scope>
    <source>
        <strain evidence="1 2">CBS 620.91</strain>
    </source>
</reference>
<keyword evidence="2" id="KW-1185">Reference proteome</keyword>
<comment type="caution">
    <text evidence="1">The sequence shown here is derived from an EMBL/GenBank/DDBJ whole genome shotgun (WGS) entry which is preliminary data.</text>
</comment>
<name>A0ABR3V4L8_HUMIN</name>
<evidence type="ECO:0000313" key="1">
    <source>
        <dbReference type="EMBL" id="KAL1836661.1"/>
    </source>
</evidence>
<protein>
    <submittedName>
        <fullName evidence="1">Uncharacterized protein</fullName>
    </submittedName>
</protein>
<accession>A0ABR3V4L8</accession>
<gene>
    <name evidence="1" type="ORF">VTJ49DRAFT_4811</name>
</gene>
<proteinExistence type="predicted"/>
<dbReference type="Proteomes" id="UP001583172">
    <property type="component" value="Unassembled WGS sequence"/>
</dbReference>
<dbReference type="EMBL" id="JAZGSY010000382">
    <property type="protein sequence ID" value="KAL1836661.1"/>
    <property type="molecule type" value="Genomic_DNA"/>
</dbReference>
<organism evidence="1 2">
    <name type="scientific">Humicola insolens</name>
    <name type="common">Soft-rot fungus</name>
    <dbReference type="NCBI Taxonomy" id="85995"/>
    <lineage>
        <taxon>Eukaryota</taxon>
        <taxon>Fungi</taxon>
        <taxon>Dikarya</taxon>
        <taxon>Ascomycota</taxon>
        <taxon>Pezizomycotina</taxon>
        <taxon>Sordariomycetes</taxon>
        <taxon>Sordariomycetidae</taxon>
        <taxon>Sordariales</taxon>
        <taxon>Chaetomiaceae</taxon>
        <taxon>Mycothermus</taxon>
    </lineage>
</organism>
<sequence>MASGPLVIVGISEPVGSTDAAEVVEVRISSFSDSSGSSEISDSTGTEAVVVVDSVGTVEELPVLSGASVSTEVVVVIAVVVDDSVGSVSGSLPSRVSVGVASEDVEVEDTSVVDDDSVVILLLLGVDVVLSLVLVDVVLVDVVLVDVVLALADVADTTPNLTQTSWPISKLQASSRSGLSSRSSSTVKP</sequence>